<proteinExistence type="predicted"/>
<sequence length="101" mass="11844">MDYVFVKDMEGFVVKKLKSQVKFDEKIISEAEYKELSGDSYYEIHFGHGGKRPGAGRKQKLGSPLKFQIKVTEEEKEFISYAREHNFDYKKVMEQNRITGQ</sequence>
<dbReference type="RefSeq" id="WP_010694030.1">
    <property type="nucleotide sequence ID" value="NZ_KB442453.1"/>
</dbReference>
<comment type="caution">
    <text evidence="1">The sequence shown here is derived from an EMBL/GenBank/DDBJ whole genome shotgun (WGS) entry which is preliminary data.</text>
</comment>
<reference evidence="1 2" key="1">
    <citation type="submission" date="2012-01" db="EMBL/GenBank/DDBJ databases">
        <title>The Genome Sequence of Treponema denticola SP33.</title>
        <authorList>
            <consortium name="The Broad Institute Genome Sequencing Platform"/>
            <person name="Earl A."/>
            <person name="Ward D."/>
            <person name="Feldgarden M."/>
            <person name="Gevers D."/>
            <person name="Blanton J.M."/>
            <person name="Fenno C.J."/>
            <person name="Baranova O.V."/>
            <person name="Mathney J."/>
            <person name="Dewhirst F.E."/>
            <person name="Izard J."/>
            <person name="Young S.K."/>
            <person name="Zeng Q."/>
            <person name="Gargeya S."/>
            <person name="Fitzgerald M."/>
            <person name="Haas B."/>
            <person name="Abouelleil A."/>
            <person name="Alvarado L."/>
            <person name="Arachchi H.M."/>
            <person name="Berlin A."/>
            <person name="Chapman S.B."/>
            <person name="Gearin G."/>
            <person name="Goldberg J."/>
            <person name="Griggs A."/>
            <person name="Gujja S."/>
            <person name="Hansen M."/>
            <person name="Heiman D."/>
            <person name="Howarth C."/>
            <person name="Larimer J."/>
            <person name="Lui A."/>
            <person name="MacDonald P.J.P."/>
            <person name="McCowen C."/>
            <person name="Montmayeur A."/>
            <person name="Murphy C."/>
            <person name="Neiman D."/>
            <person name="Pearson M."/>
            <person name="Priest M."/>
            <person name="Roberts A."/>
            <person name="Saif S."/>
            <person name="Shea T."/>
            <person name="Sisk P."/>
            <person name="Stolte C."/>
            <person name="Sykes S."/>
            <person name="Wortman J."/>
            <person name="Nusbaum C."/>
            <person name="Birren B."/>
        </authorList>
    </citation>
    <scope>NUCLEOTIDE SEQUENCE [LARGE SCALE GENOMIC DNA]</scope>
    <source>
        <strain evidence="1 2">SP33</strain>
    </source>
</reference>
<protein>
    <submittedName>
        <fullName evidence="1">Uncharacterized protein</fullName>
    </submittedName>
</protein>
<evidence type="ECO:0000313" key="2">
    <source>
        <dbReference type="Proteomes" id="UP000016183"/>
    </source>
</evidence>
<dbReference type="OrthoDB" id="361546at2"/>
<dbReference type="Proteomes" id="UP000016183">
    <property type="component" value="Unassembled WGS sequence"/>
</dbReference>
<evidence type="ECO:0000313" key="1">
    <source>
        <dbReference type="EMBL" id="EMB25547.1"/>
    </source>
</evidence>
<dbReference type="EMBL" id="AGDZ01000018">
    <property type="protein sequence ID" value="EMB25547.1"/>
    <property type="molecule type" value="Genomic_DNA"/>
</dbReference>
<organism evidence="1 2">
    <name type="scientific">Treponema denticola SP33</name>
    <dbReference type="NCBI Taxonomy" id="999437"/>
    <lineage>
        <taxon>Bacteria</taxon>
        <taxon>Pseudomonadati</taxon>
        <taxon>Spirochaetota</taxon>
        <taxon>Spirochaetia</taxon>
        <taxon>Spirochaetales</taxon>
        <taxon>Treponemataceae</taxon>
        <taxon>Treponema</taxon>
    </lineage>
</organism>
<name>M2BKI9_TREDN</name>
<dbReference type="AlphaFoldDB" id="M2BKI9"/>
<gene>
    <name evidence="1" type="ORF">HMPREF9733_00679</name>
</gene>
<dbReference type="PATRIC" id="fig|999437.3.peg.683"/>
<dbReference type="HOGENOM" id="CLU_2358830_0_0_12"/>
<accession>M2BKI9</accession>